<proteinExistence type="inferred from homology"/>
<feature type="compositionally biased region" description="Polar residues" evidence="2">
    <location>
        <begin position="143"/>
        <end position="159"/>
    </location>
</feature>
<dbReference type="PANTHER" id="PTHR12321:SF39">
    <property type="entry name" value="PHD FINGER PROTEIN ALFIN-LIKE 2"/>
    <property type="match status" value="1"/>
</dbReference>
<dbReference type="Proteomes" id="UP000075243">
    <property type="component" value="Unassembled WGS sequence"/>
</dbReference>
<dbReference type="GO" id="GO:0005634">
    <property type="term" value="C:nucleus"/>
    <property type="evidence" value="ECO:0007669"/>
    <property type="project" value="UniProtKB-SubCell"/>
</dbReference>
<dbReference type="GO" id="GO:0003712">
    <property type="term" value="F:transcription coregulator activity"/>
    <property type="evidence" value="ECO:0007669"/>
    <property type="project" value="TreeGrafter"/>
</dbReference>
<reference evidence="4" key="1">
    <citation type="journal article" date="2012" name="Nat. Biotechnol.">
        <title>Draft genome sequence of pigeonpea (Cajanus cajan), an orphan legume crop of resource-poor farmers.</title>
        <authorList>
            <person name="Varshney R.K."/>
            <person name="Chen W."/>
            <person name="Li Y."/>
            <person name="Bharti A.K."/>
            <person name="Saxena R.K."/>
            <person name="Schlueter J.A."/>
            <person name="Donoghue M.T."/>
            <person name="Azam S."/>
            <person name="Fan G."/>
            <person name="Whaley A.M."/>
            <person name="Farmer A.D."/>
            <person name="Sheridan J."/>
            <person name="Iwata A."/>
            <person name="Tuteja R."/>
            <person name="Penmetsa R.V."/>
            <person name="Wu W."/>
            <person name="Upadhyaya H.D."/>
            <person name="Yang S.P."/>
            <person name="Shah T."/>
            <person name="Saxena K.B."/>
            <person name="Michael T."/>
            <person name="McCombie W.R."/>
            <person name="Yang B."/>
            <person name="Zhang G."/>
            <person name="Yang H."/>
            <person name="Wang J."/>
            <person name="Spillane C."/>
            <person name="Cook D.R."/>
            <person name="May G.D."/>
            <person name="Xu X."/>
            <person name="Jackson S.A."/>
        </authorList>
    </citation>
    <scope>NUCLEOTIDE SEQUENCE [LARGE SCALE GENOMIC DNA]</scope>
</reference>
<organism evidence="4 5">
    <name type="scientific">Cajanus cajan</name>
    <name type="common">Pigeon pea</name>
    <name type="synonym">Cajanus indicus</name>
    <dbReference type="NCBI Taxonomy" id="3821"/>
    <lineage>
        <taxon>Eukaryota</taxon>
        <taxon>Viridiplantae</taxon>
        <taxon>Streptophyta</taxon>
        <taxon>Embryophyta</taxon>
        <taxon>Tracheophyta</taxon>
        <taxon>Spermatophyta</taxon>
        <taxon>Magnoliopsida</taxon>
        <taxon>eudicotyledons</taxon>
        <taxon>Gunneridae</taxon>
        <taxon>Pentapetalae</taxon>
        <taxon>rosids</taxon>
        <taxon>fabids</taxon>
        <taxon>Fabales</taxon>
        <taxon>Fabaceae</taxon>
        <taxon>Papilionoideae</taxon>
        <taxon>50 kb inversion clade</taxon>
        <taxon>NPAAA clade</taxon>
        <taxon>indigoferoid/millettioid clade</taxon>
        <taxon>Phaseoleae</taxon>
        <taxon>Cajanus</taxon>
    </lineage>
</organism>
<comment type="similarity">
    <text evidence="1">Belongs to the Alfin family.</text>
</comment>
<dbReference type="GO" id="GO:0006325">
    <property type="term" value="P:chromatin organization"/>
    <property type="evidence" value="ECO:0007669"/>
    <property type="project" value="UniProtKB-UniRule"/>
</dbReference>
<feature type="region of interest" description="Disordered" evidence="2">
    <location>
        <begin position="135"/>
        <end position="159"/>
    </location>
</feature>
<keyword evidence="5" id="KW-1185">Reference proteome</keyword>
<keyword evidence="1" id="KW-0539">Nucleus</keyword>
<dbReference type="PANTHER" id="PTHR12321">
    <property type="entry name" value="CPG BINDING PROTEIN"/>
    <property type="match status" value="1"/>
</dbReference>
<keyword evidence="1" id="KW-0156">Chromatin regulator</keyword>
<dbReference type="Gramene" id="C.cajan_42675.t">
    <property type="protein sequence ID" value="C.cajan_42675.t"/>
    <property type="gene ID" value="C.cajan_42675"/>
</dbReference>
<dbReference type="InterPro" id="IPR045104">
    <property type="entry name" value="Alfin"/>
</dbReference>
<name>A0A151QTJ5_CAJCA</name>
<gene>
    <name evidence="4" type="ORF">KK1_045545</name>
</gene>
<dbReference type="EMBL" id="KQ484838">
    <property type="protein sequence ID" value="KYP33592.1"/>
    <property type="molecule type" value="Genomic_DNA"/>
</dbReference>
<dbReference type="InterPro" id="IPR021998">
    <property type="entry name" value="Alfin_N"/>
</dbReference>
<evidence type="ECO:0000259" key="3">
    <source>
        <dbReference type="Pfam" id="PF12165"/>
    </source>
</evidence>
<dbReference type="Pfam" id="PF12165">
    <property type="entry name" value="Alfin"/>
    <property type="match status" value="1"/>
</dbReference>
<accession>A0A151QTJ5</accession>
<comment type="subunit">
    <text evidence="1">Interacts with H3K4me3 and to a lesser extent with H3K4me2.</text>
</comment>
<comment type="subcellular location">
    <subcellularLocation>
        <location evidence="1">Nucleus</location>
    </subcellularLocation>
</comment>
<evidence type="ECO:0000313" key="5">
    <source>
        <dbReference type="Proteomes" id="UP000075243"/>
    </source>
</evidence>
<comment type="domain">
    <text evidence="1">The PHD-type zinc finger mediates the binding to H3K4me3.</text>
</comment>
<evidence type="ECO:0000256" key="1">
    <source>
        <dbReference type="RuleBase" id="RU369089"/>
    </source>
</evidence>
<dbReference type="GO" id="GO:0000976">
    <property type="term" value="F:transcription cis-regulatory region binding"/>
    <property type="evidence" value="ECO:0007669"/>
    <property type="project" value="TreeGrafter"/>
</dbReference>
<keyword evidence="1" id="KW-0862">Zinc</keyword>
<dbReference type="AlphaFoldDB" id="A0A151QTJ5"/>
<dbReference type="GO" id="GO:0042393">
    <property type="term" value="F:histone binding"/>
    <property type="evidence" value="ECO:0007669"/>
    <property type="project" value="UniProtKB-UniRule"/>
</dbReference>
<sequence length="159" mass="18109">MAPKPRTVKEIFKDYRGRRTALINALTRDADQVYDLCDPEKENLCLYGHSDESWEVCLPEEQVPTDIPEPALGINFGREGINRSDWFRMVAMHSDSWLVCVAYYFGFSLNSNERAQLFNLMNNLPNISEVVANWKPDGDKSTKNSGNNSRGNTQVSVFL</sequence>
<keyword evidence="1" id="KW-0805">Transcription regulation</keyword>
<protein>
    <recommendedName>
        <fullName evidence="1">PHD finger protein ALFIN-LIKE</fullName>
    </recommendedName>
</protein>
<dbReference type="STRING" id="3821.A0A151QTJ5"/>
<dbReference type="GO" id="GO:0008270">
    <property type="term" value="F:zinc ion binding"/>
    <property type="evidence" value="ECO:0007669"/>
    <property type="project" value="UniProtKB-KW"/>
</dbReference>
<keyword evidence="1" id="KW-0479">Metal-binding</keyword>
<keyword evidence="1" id="KW-0804">Transcription</keyword>
<evidence type="ECO:0000313" key="4">
    <source>
        <dbReference type="EMBL" id="KYP33592.1"/>
    </source>
</evidence>
<dbReference type="GO" id="GO:0006355">
    <property type="term" value="P:regulation of DNA-templated transcription"/>
    <property type="evidence" value="ECO:0007669"/>
    <property type="project" value="UniProtKB-UniRule"/>
</dbReference>
<comment type="function">
    <text evidence="1">Histone-binding component that specifically recognizes H3 tails trimethylated on 'Lys-4' (H3K4me3), which mark transcription start sites of virtually all active genes.</text>
</comment>
<keyword evidence="1" id="KW-0863">Zinc-finger</keyword>
<evidence type="ECO:0000256" key="2">
    <source>
        <dbReference type="SAM" id="MobiDB-lite"/>
    </source>
</evidence>
<feature type="domain" description="Alfin N-terminal" evidence="3">
    <location>
        <begin position="7"/>
        <end position="132"/>
    </location>
</feature>